<name>A0ABV6MD16_9ACTN</name>
<dbReference type="InterPro" id="IPR007278">
    <property type="entry name" value="DUF397"/>
</dbReference>
<sequence>MADPKNWRKSGQCESHNCVEVAVGAKGVSIRDSTAPDGPFLEVSATAWKAFCAGLRAGEFGEVSR</sequence>
<protein>
    <submittedName>
        <fullName evidence="2">DUF397 domain-containing protein</fullName>
    </submittedName>
</protein>
<evidence type="ECO:0000313" key="2">
    <source>
        <dbReference type="EMBL" id="MFC0532258.1"/>
    </source>
</evidence>
<evidence type="ECO:0000259" key="1">
    <source>
        <dbReference type="Pfam" id="PF04149"/>
    </source>
</evidence>
<keyword evidence="3" id="KW-1185">Reference proteome</keyword>
<reference evidence="2 3" key="1">
    <citation type="submission" date="2024-09" db="EMBL/GenBank/DDBJ databases">
        <authorList>
            <person name="Sun Q."/>
            <person name="Mori K."/>
        </authorList>
    </citation>
    <scope>NUCLEOTIDE SEQUENCE [LARGE SCALE GENOMIC DNA]</scope>
    <source>
        <strain evidence="2 3">TBRC 3947</strain>
    </source>
</reference>
<proteinExistence type="predicted"/>
<gene>
    <name evidence="2" type="ORF">ACFFIA_31880</name>
</gene>
<dbReference type="Proteomes" id="UP001589867">
    <property type="component" value="Unassembled WGS sequence"/>
</dbReference>
<feature type="domain" description="DUF397" evidence="1">
    <location>
        <begin position="6"/>
        <end position="56"/>
    </location>
</feature>
<dbReference type="Pfam" id="PF04149">
    <property type="entry name" value="DUF397"/>
    <property type="match status" value="1"/>
</dbReference>
<dbReference type="RefSeq" id="WP_377257969.1">
    <property type="nucleotide sequence ID" value="NZ_JBHLUH010000068.1"/>
</dbReference>
<dbReference type="EMBL" id="JBHLUH010000068">
    <property type="protein sequence ID" value="MFC0532258.1"/>
    <property type="molecule type" value="Genomic_DNA"/>
</dbReference>
<evidence type="ECO:0000313" key="3">
    <source>
        <dbReference type="Proteomes" id="UP001589867"/>
    </source>
</evidence>
<organism evidence="2 3">
    <name type="scientific">Phytohabitans kaempferiae</name>
    <dbReference type="NCBI Taxonomy" id="1620943"/>
    <lineage>
        <taxon>Bacteria</taxon>
        <taxon>Bacillati</taxon>
        <taxon>Actinomycetota</taxon>
        <taxon>Actinomycetes</taxon>
        <taxon>Micromonosporales</taxon>
        <taxon>Micromonosporaceae</taxon>
    </lineage>
</organism>
<accession>A0ABV6MD16</accession>
<comment type="caution">
    <text evidence="2">The sequence shown here is derived from an EMBL/GenBank/DDBJ whole genome shotgun (WGS) entry which is preliminary data.</text>
</comment>